<keyword evidence="2" id="KW-1185">Reference proteome</keyword>
<organism evidence="1 2">
    <name type="scientific">Cyclocybe aegerita</name>
    <name type="common">Black poplar mushroom</name>
    <name type="synonym">Agrocybe aegerita</name>
    <dbReference type="NCBI Taxonomy" id="1973307"/>
    <lineage>
        <taxon>Eukaryota</taxon>
        <taxon>Fungi</taxon>
        <taxon>Dikarya</taxon>
        <taxon>Basidiomycota</taxon>
        <taxon>Agaricomycotina</taxon>
        <taxon>Agaricomycetes</taxon>
        <taxon>Agaricomycetidae</taxon>
        <taxon>Agaricales</taxon>
        <taxon>Agaricineae</taxon>
        <taxon>Bolbitiaceae</taxon>
        <taxon>Cyclocybe</taxon>
    </lineage>
</organism>
<proteinExistence type="predicted"/>
<reference evidence="1 2" key="1">
    <citation type="submission" date="2020-01" db="EMBL/GenBank/DDBJ databases">
        <authorList>
            <person name="Gupta K D."/>
        </authorList>
    </citation>
    <scope>NUCLEOTIDE SEQUENCE [LARGE SCALE GENOMIC DNA]</scope>
</reference>
<evidence type="ECO:0000313" key="2">
    <source>
        <dbReference type="Proteomes" id="UP000467700"/>
    </source>
</evidence>
<sequence>MTERTFGDTPNSQQAPSRHQLVLETLQPLQKAGTGNDFMKAWAQIVKSHRVAHTGGFQPGDPTFGNIFYSPQNRSGIFADFDHFSSSVARAELTPWTKTRIERVGATTFMAIRTMLRPCREGKVPRYYYQEIEAFIWVLAFYLLFYSDNKISSTELDKEDWMVSDYNSRSLTKSDFKCHDMSSAVDVGDDFKEIWEFAKGLLSWTCGLRNRISSCRCGNGKMHGAKDAWLLLIEEVESLIDQNDGKTLQFVRDILHEADGVPLAL</sequence>
<dbReference type="EMBL" id="CACVBS010000045">
    <property type="protein sequence ID" value="CAA7264590.1"/>
    <property type="molecule type" value="Genomic_DNA"/>
</dbReference>
<gene>
    <name evidence="1" type="ORF">AAE3_LOCUS6745</name>
</gene>
<accession>A0A8S0WC26</accession>
<dbReference type="OrthoDB" id="5584477at2759"/>
<protein>
    <recommendedName>
        <fullName evidence="3">Fungal-type protein kinase domain-containing protein</fullName>
    </recommendedName>
</protein>
<dbReference type="AlphaFoldDB" id="A0A8S0WC26"/>
<evidence type="ECO:0008006" key="3">
    <source>
        <dbReference type="Google" id="ProtNLM"/>
    </source>
</evidence>
<comment type="caution">
    <text evidence="1">The sequence shown here is derived from an EMBL/GenBank/DDBJ whole genome shotgun (WGS) entry which is preliminary data.</text>
</comment>
<dbReference type="Proteomes" id="UP000467700">
    <property type="component" value="Unassembled WGS sequence"/>
</dbReference>
<name>A0A8S0WC26_CYCAE</name>
<evidence type="ECO:0000313" key="1">
    <source>
        <dbReference type="EMBL" id="CAA7264590.1"/>
    </source>
</evidence>